<gene>
    <name evidence="2" type="ORF">BDN70DRAFT_932101</name>
</gene>
<feature type="region of interest" description="Disordered" evidence="1">
    <location>
        <begin position="221"/>
        <end position="246"/>
    </location>
</feature>
<name>A0A9P5Z2K2_9AGAR</name>
<proteinExistence type="predicted"/>
<feature type="region of interest" description="Disordered" evidence="1">
    <location>
        <begin position="82"/>
        <end position="107"/>
    </location>
</feature>
<feature type="region of interest" description="Disordered" evidence="1">
    <location>
        <begin position="259"/>
        <end position="279"/>
    </location>
</feature>
<protein>
    <submittedName>
        <fullName evidence="2">Uncharacterized protein</fullName>
    </submittedName>
</protein>
<evidence type="ECO:0000256" key="1">
    <source>
        <dbReference type="SAM" id="MobiDB-lite"/>
    </source>
</evidence>
<comment type="caution">
    <text evidence="2">The sequence shown here is derived from an EMBL/GenBank/DDBJ whole genome shotgun (WGS) entry which is preliminary data.</text>
</comment>
<organism evidence="2 3">
    <name type="scientific">Pholiota conissans</name>
    <dbReference type="NCBI Taxonomy" id="109636"/>
    <lineage>
        <taxon>Eukaryota</taxon>
        <taxon>Fungi</taxon>
        <taxon>Dikarya</taxon>
        <taxon>Basidiomycota</taxon>
        <taxon>Agaricomycotina</taxon>
        <taxon>Agaricomycetes</taxon>
        <taxon>Agaricomycetidae</taxon>
        <taxon>Agaricales</taxon>
        <taxon>Agaricineae</taxon>
        <taxon>Strophariaceae</taxon>
        <taxon>Pholiota</taxon>
    </lineage>
</organism>
<feature type="compositionally biased region" description="Polar residues" evidence="1">
    <location>
        <begin position="230"/>
        <end position="246"/>
    </location>
</feature>
<evidence type="ECO:0000313" key="3">
    <source>
        <dbReference type="Proteomes" id="UP000807469"/>
    </source>
</evidence>
<accession>A0A9P5Z2K2</accession>
<evidence type="ECO:0000313" key="2">
    <source>
        <dbReference type="EMBL" id="KAF9479987.1"/>
    </source>
</evidence>
<sequence length="343" mass="37502">MQKTAKITKKLWKLDLSKASLPIARESSPHLEPIPSSARSAELANYHLQSANITVLEAELPYSPPVPSPLRNVANLNANAPSPAPNVNLEQKPLTAPLPKESHSSSILIQPPLRSSSLRRARQTIFPDENGIYHSPLPSVSSSHTLVEKDPEALPRLDGSKKAQSECVPSEESQSPSILIQPPPRSSSLRRARKTIYPDENGIYHSPLPSASSTNTLVEEDVEVKAQSGDPKTTLGQSNTQKIQNHSECSIIPREESSITLSSKSSGIKPLSGPERHPDSFPQKSTYFFSLDTISAESDESLLYVFQGQSIPLDVDPDEDPQSRIFDIPSPVRPDLGWKKVPL</sequence>
<keyword evidence="3" id="KW-1185">Reference proteome</keyword>
<reference evidence="2" key="1">
    <citation type="submission" date="2020-11" db="EMBL/GenBank/DDBJ databases">
        <authorList>
            <consortium name="DOE Joint Genome Institute"/>
            <person name="Ahrendt S."/>
            <person name="Riley R."/>
            <person name="Andreopoulos W."/>
            <person name="Labutti K."/>
            <person name="Pangilinan J."/>
            <person name="Ruiz-Duenas F.J."/>
            <person name="Barrasa J.M."/>
            <person name="Sanchez-Garcia M."/>
            <person name="Camarero S."/>
            <person name="Miyauchi S."/>
            <person name="Serrano A."/>
            <person name="Linde D."/>
            <person name="Babiker R."/>
            <person name="Drula E."/>
            <person name="Ayuso-Fernandez I."/>
            <person name="Pacheco R."/>
            <person name="Padilla G."/>
            <person name="Ferreira P."/>
            <person name="Barriuso J."/>
            <person name="Kellner H."/>
            <person name="Castanera R."/>
            <person name="Alfaro M."/>
            <person name="Ramirez L."/>
            <person name="Pisabarro A.G."/>
            <person name="Kuo A."/>
            <person name="Tritt A."/>
            <person name="Lipzen A."/>
            <person name="He G."/>
            <person name="Yan M."/>
            <person name="Ng V."/>
            <person name="Cullen D."/>
            <person name="Martin F."/>
            <person name="Rosso M.-N."/>
            <person name="Henrissat B."/>
            <person name="Hibbett D."/>
            <person name="Martinez A.T."/>
            <person name="Grigoriev I.V."/>
        </authorList>
    </citation>
    <scope>NUCLEOTIDE SEQUENCE</scope>
    <source>
        <strain evidence="2">CIRM-BRFM 674</strain>
    </source>
</reference>
<dbReference type="Proteomes" id="UP000807469">
    <property type="component" value="Unassembled WGS sequence"/>
</dbReference>
<dbReference type="AlphaFoldDB" id="A0A9P5Z2K2"/>
<feature type="region of interest" description="Disordered" evidence="1">
    <location>
        <begin position="127"/>
        <end position="191"/>
    </location>
</feature>
<feature type="compositionally biased region" description="Basic and acidic residues" evidence="1">
    <location>
        <begin position="146"/>
        <end position="164"/>
    </location>
</feature>
<dbReference type="EMBL" id="MU155202">
    <property type="protein sequence ID" value="KAF9479987.1"/>
    <property type="molecule type" value="Genomic_DNA"/>
</dbReference>